<organism evidence="1 2">
    <name type="scientific">Panagrolaimus sp. ES5</name>
    <dbReference type="NCBI Taxonomy" id="591445"/>
    <lineage>
        <taxon>Eukaryota</taxon>
        <taxon>Metazoa</taxon>
        <taxon>Ecdysozoa</taxon>
        <taxon>Nematoda</taxon>
        <taxon>Chromadorea</taxon>
        <taxon>Rhabditida</taxon>
        <taxon>Tylenchina</taxon>
        <taxon>Panagrolaimomorpha</taxon>
        <taxon>Panagrolaimoidea</taxon>
        <taxon>Panagrolaimidae</taxon>
        <taxon>Panagrolaimus</taxon>
    </lineage>
</organism>
<evidence type="ECO:0000313" key="2">
    <source>
        <dbReference type="WBParaSite" id="ES5_v2.g339.t1"/>
    </source>
</evidence>
<dbReference type="WBParaSite" id="ES5_v2.g339.t1">
    <property type="protein sequence ID" value="ES5_v2.g339.t1"/>
    <property type="gene ID" value="ES5_v2.g339"/>
</dbReference>
<proteinExistence type="predicted"/>
<sequence length="199" mass="22344">MKFQNFRQRKIYLGNDSELTAEEFEGKFIKLYLTHGQLGAMVRSLDNFFEVYTFVLIGLNIPLTIFAILNTFVSFHSILDTIVSAPLIFFCIGELVGLTLVPAKLHEAIRCVEGIIYGSTRVWIPYNEKIYQIANSFISHVKQSNLGISIWGFAMLTKPTILTTISITLTYLALLIELKTNSTRLNGSTNMTGICSCPC</sequence>
<name>A0AC34GN07_9BILA</name>
<evidence type="ECO:0000313" key="1">
    <source>
        <dbReference type="Proteomes" id="UP000887579"/>
    </source>
</evidence>
<dbReference type="Proteomes" id="UP000887579">
    <property type="component" value="Unplaced"/>
</dbReference>
<reference evidence="2" key="1">
    <citation type="submission" date="2022-11" db="UniProtKB">
        <authorList>
            <consortium name="WormBaseParasite"/>
        </authorList>
    </citation>
    <scope>IDENTIFICATION</scope>
</reference>
<accession>A0AC34GN07</accession>
<protein>
    <submittedName>
        <fullName evidence="2">Uncharacterized protein</fullName>
    </submittedName>
</protein>